<organism evidence="2 3">
    <name type="scientific">Actinomadura napierensis</name>
    <dbReference type="NCBI Taxonomy" id="267854"/>
    <lineage>
        <taxon>Bacteria</taxon>
        <taxon>Bacillati</taxon>
        <taxon>Actinomycetota</taxon>
        <taxon>Actinomycetes</taxon>
        <taxon>Streptosporangiales</taxon>
        <taxon>Thermomonosporaceae</taxon>
        <taxon>Actinomadura</taxon>
    </lineage>
</organism>
<evidence type="ECO:0000313" key="3">
    <source>
        <dbReference type="Proteomes" id="UP001501020"/>
    </source>
</evidence>
<dbReference type="Proteomes" id="UP001501020">
    <property type="component" value="Unassembled WGS sequence"/>
</dbReference>
<proteinExistence type="predicted"/>
<gene>
    <name evidence="2" type="ORF">GCM10009727_28860</name>
</gene>
<protein>
    <recommendedName>
        <fullName evidence="4">Transposase</fullName>
    </recommendedName>
</protein>
<sequence length="65" mass="7173">MKALRGCGDHGESVTAERGFAMTPTARWAAAQRRKRQIISQTVIDRALNDPRRHDQPAASAAEDK</sequence>
<dbReference type="EMBL" id="BAAAMR010000021">
    <property type="protein sequence ID" value="GAA2134848.1"/>
    <property type="molecule type" value="Genomic_DNA"/>
</dbReference>
<reference evidence="3" key="1">
    <citation type="journal article" date="2019" name="Int. J. Syst. Evol. Microbiol.">
        <title>The Global Catalogue of Microorganisms (GCM) 10K type strain sequencing project: providing services to taxonomists for standard genome sequencing and annotation.</title>
        <authorList>
            <consortium name="The Broad Institute Genomics Platform"/>
            <consortium name="The Broad Institute Genome Sequencing Center for Infectious Disease"/>
            <person name="Wu L."/>
            <person name="Ma J."/>
        </authorList>
    </citation>
    <scope>NUCLEOTIDE SEQUENCE [LARGE SCALE GENOMIC DNA]</scope>
    <source>
        <strain evidence="3">JCM 13850</strain>
    </source>
</reference>
<accession>A0ABP5KST3</accession>
<comment type="caution">
    <text evidence="2">The sequence shown here is derived from an EMBL/GenBank/DDBJ whole genome shotgun (WGS) entry which is preliminary data.</text>
</comment>
<evidence type="ECO:0008006" key="4">
    <source>
        <dbReference type="Google" id="ProtNLM"/>
    </source>
</evidence>
<feature type="region of interest" description="Disordered" evidence="1">
    <location>
        <begin position="42"/>
        <end position="65"/>
    </location>
</feature>
<name>A0ABP5KST3_9ACTN</name>
<evidence type="ECO:0000313" key="2">
    <source>
        <dbReference type="EMBL" id="GAA2134848.1"/>
    </source>
</evidence>
<keyword evidence="3" id="KW-1185">Reference proteome</keyword>
<evidence type="ECO:0000256" key="1">
    <source>
        <dbReference type="SAM" id="MobiDB-lite"/>
    </source>
</evidence>
<feature type="compositionally biased region" description="Basic and acidic residues" evidence="1">
    <location>
        <begin position="47"/>
        <end position="65"/>
    </location>
</feature>